<accession>A0A6J4UI78</accession>
<dbReference type="AlphaFoldDB" id="A0A6J4UI78"/>
<reference evidence="1" key="1">
    <citation type="submission" date="2020-02" db="EMBL/GenBank/DDBJ databases">
        <authorList>
            <person name="Meier V. D."/>
        </authorList>
    </citation>
    <scope>NUCLEOTIDE SEQUENCE</scope>
    <source>
        <strain evidence="1">AVDCRST_MAG19</strain>
    </source>
</reference>
<protein>
    <submittedName>
        <fullName evidence="1">Uncharacterized protein</fullName>
    </submittedName>
</protein>
<sequence length="37" mass="4025">MSNEPRGPRGGGASRHDLPLLVYLPSHVRRSLQEAAV</sequence>
<evidence type="ECO:0000313" key="1">
    <source>
        <dbReference type="EMBL" id="CAA9551547.1"/>
    </source>
</evidence>
<gene>
    <name evidence="1" type="ORF">AVDCRST_MAG19-871</name>
</gene>
<organism evidence="1">
    <name type="scientific">uncultured Thermomicrobiales bacterium</name>
    <dbReference type="NCBI Taxonomy" id="1645740"/>
    <lineage>
        <taxon>Bacteria</taxon>
        <taxon>Pseudomonadati</taxon>
        <taxon>Thermomicrobiota</taxon>
        <taxon>Thermomicrobia</taxon>
        <taxon>Thermomicrobiales</taxon>
        <taxon>environmental samples</taxon>
    </lineage>
</organism>
<proteinExistence type="predicted"/>
<dbReference type="EMBL" id="CADCWL010000035">
    <property type="protein sequence ID" value="CAA9551547.1"/>
    <property type="molecule type" value="Genomic_DNA"/>
</dbReference>
<name>A0A6J4UI78_9BACT</name>